<proteinExistence type="predicted"/>
<protein>
    <recommendedName>
        <fullName evidence="4">Restriction endonuclease domain-containing protein</fullName>
    </recommendedName>
</protein>
<feature type="compositionally biased region" description="Polar residues" evidence="1">
    <location>
        <begin position="42"/>
        <end position="59"/>
    </location>
</feature>
<dbReference type="OrthoDB" id="4185394at2759"/>
<sequence length="121" mass="13398">MKASRVFERMLENSIKSMGLERELGLQGSARVRGPQRDKQPDCSNSPRTLPAGRTTQSPSMVVEVADSEGQSQVDADARWWLENLDGDVKIALTIPIQNGDKRDCHLKVGGRRSPDQNRPA</sequence>
<gene>
    <name evidence="2" type="ORF">BDBG_16560</name>
</gene>
<dbReference type="KEGG" id="bgh:BDBG_16560"/>
<keyword evidence="3" id="KW-1185">Reference proteome</keyword>
<accession>A0A179UE59</accession>
<dbReference type="GeneID" id="8510159"/>
<feature type="region of interest" description="Disordered" evidence="1">
    <location>
        <begin position="26"/>
        <end position="59"/>
    </location>
</feature>
<evidence type="ECO:0000256" key="1">
    <source>
        <dbReference type="SAM" id="MobiDB-lite"/>
    </source>
</evidence>
<dbReference type="RefSeq" id="XP_031577056.1">
    <property type="nucleotide sequence ID" value="XM_031724489.1"/>
</dbReference>
<dbReference type="VEuPathDB" id="FungiDB:BDBG_16560"/>
<evidence type="ECO:0000313" key="2">
    <source>
        <dbReference type="EMBL" id="OAT06140.1"/>
    </source>
</evidence>
<organism evidence="2 3">
    <name type="scientific">Blastomyces gilchristii (strain SLH14081)</name>
    <name type="common">Blastomyces dermatitidis</name>
    <dbReference type="NCBI Taxonomy" id="559298"/>
    <lineage>
        <taxon>Eukaryota</taxon>
        <taxon>Fungi</taxon>
        <taxon>Dikarya</taxon>
        <taxon>Ascomycota</taxon>
        <taxon>Pezizomycotina</taxon>
        <taxon>Eurotiomycetes</taxon>
        <taxon>Eurotiomycetidae</taxon>
        <taxon>Onygenales</taxon>
        <taxon>Ajellomycetaceae</taxon>
        <taxon>Blastomyces</taxon>
    </lineage>
</organism>
<reference evidence="3" key="1">
    <citation type="journal article" date="2015" name="PLoS Genet.">
        <title>The dynamic genome and transcriptome of the human fungal pathogen Blastomyces and close relative Emmonsia.</title>
        <authorList>
            <person name="Munoz J.F."/>
            <person name="Gauthier G.M."/>
            <person name="Desjardins C.A."/>
            <person name="Gallo J.E."/>
            <person name="Holder J."/>
            <person name="Sullivan T.D."/>
            <person name="Marty A.J."/>
            <person name="Carmen J.C."/>
            <person name="Chen Z."/>
            <person name="Ding L."/>
            <person name="Gujja S."/>
            <person name="Magrini V."/>
            <person name="Misas E."/>
            <person name="Mitreva M."/>
            <person name="Priest M."/>
            <person name="Saif S."/>
            <person name="Whiston E.A."/>
            <person name="Young S."/>
            <person name="Zeng Q."/>
            <person name="Goldman W.E."/>
            <person name="Mardis E.R."/>
            <person name="Taylor J.W."/>
            <person name="McEwen J.G."/>
            <person name="Clay O.K."/>
            <person name="Klein B.S."/>
            <person name="Cuomo C.A."/>
        </authorList>
    </citation>
    <scope>NUCLEOTIDE SEQUENCE [LARGE SCALE GENOMIC DNA]</scope>
    <source>
        <strain evidence="3">SLH14081</strain>
    </source>
</reference>
<dbReference type="Proteomes" id="UP000002038">
    <property type="component" value="Unassembled WGS sequence"/>
</dbReference>
<dbReference type="EMBL" id="GG657450">
    <property type="protein sequence ID" value="OAT06140.1"/>
    <property type="molecule type" value="Genomic_DNA"/>
</dbReference>
<feature type="region of interest" description="Disordered" evidence="1">
    <location>
        <begin position="102"/>
        <end position="121"/>
    </location>
</feature>
<name>A0A179UE59_BLAGS</name>
<evidence type="ECO:0008006" key="4">
    <source>
        <dbReference type="Google" id="ProtNLM"/>
    </source>
</evidence>
<evidence type="ECO:0000313" key="3">
    <source>
        <dbReference type="Proteomes" id="UP000002038"/>
    </source>
</evidence>
<dbReference type="AlphaFoldDB" id="A0A179UE59"/>